<gene>
    <name evidence="2" type="primary">LOC102805740</name>
</gene>
<sequence>MTTILGKWKGESQENMEVLLKAIGLPEDKIPVIVSDKQIFNISKDGDYFTFDVTSQITGNAKTKFKEGEPYEAPTLTGGNKTFVATKEGDKVHVRQQDGPLERIYEIVGDKMLLTIKAGDASGKIYFSKV</sequence>
<dbReference type="GeneID" id="102805740"/>
<proteinExistence type="predicted"/>
<dbReference type="Gene3D" id="2.40.128.20">
    <property type="match status" value="1"/>
</dbReference>
<organism evidence="1 2">
    <name type="scientific">Saccoglossus kowalevskii</name>
    <name type="common">Acorn worm</name>
    <dbReference type="NCBI Taxonomy" id="10224"/>
    <lineage>
        <taxon>Eukaryota</taxon>
        <taxon>Metazoa</taxon>
        <taxon>Hemichordata</taxon>
        <taxon>Enteropneusta</taxon>
        <taxon>Harrimaniidae</taxon>
        <taxon>Saccoglossus</taxon>
    </lineage>
</organism>
<evidence type="ECO:0000313" key="2">
    <source>
        <dbReference type="RefSeq" id="XP_006822038.1"/>
    </source>
</evidence>
<dbReference type="Pfam" id="PF14651">
    <property type="entry name" value="Lipocalin_7"/>
    <property type="match status" value="1"/>
</dbReference>
<reference evidence="2" key="1">
    <citation type="submission" date="2025-08" db="UniProtKB">
        <authorList>
            <consortium name="RefSeq"/>
        </authorList>
    </citation>
    <scope>IDENTIFICATION</scope>
    <source>
        <tissue evidence="2">Testes</tissue>
    </source>
</reference>
<dbReference type="SUPFAM" id="SSF50814">
    <property type="entry name" value="Lipocalins"/>
    <property type="match status" value="1"/>
</dbReference>
<protein>
    <submittedName>
        <fullName evidence="2">Fatty acid-binding protein 1, liver-like</fullName>
    </submittedName>
</protein>
<dbReference type="Proteomes" id="UP000694865">
    <property type="component" value="Unplaced"/>
</dbReference>
<dbReference type="PRINTS" id="PR00178">
    <property type="entry name" value="FATTYACIDBP"/>
</dbReference>
<accession>A0ABM0MPU7</accession>
<dbReference type="CDD" id="cd00742">
    <property type="entry name" value="FABP"/>
    <property type="match status" value="1"/>
</dbReference>
<dbReference type="InterPro" id="IPR012674">
    <property type="entry name" value="Calycin"/>
</dbReference>
<dbReference type="RefSeq" id="XP_006822038.1">
    <property type="nucleotide sequence ID" value="XM_006821975.1"/>
</dbReference>
<name>A0ABM0MPU7_SACKO</name>
<dbReference type="InterPro" id="IPR000463">
    <property type="entry name" value="Fatty_acid-bd"/>
</dbReference>
<evidence type="ECO:0000313" key="1">
    <source>
        <dbReference type="Proteomes" id="UP000694865"/>
    </source>
</evidence>
<keyword evidence="1" id="KW-1185">Reference proteome</keyword>